<sequence length="323" mass="34384">MKVLILGGSGHVGGRLFEVLDRFDGLQAWRASRQRGDAARRSLQLDTLDAAGLRRVLPDFDGVVNCVAGSPGAIAEGARLLTQEAGRSACRVVHLSSMAVYGHAEGVVREDSPLDPTLGWYAAAKVQAEGFVAELVARGGQAVILRPGCIAGPGSQLWVGRIGRWLRAGRLGDIGAAGDGWTNLVHVDDVCRAIATSLRMPLAPASPAVFNLASPDSPRWDEYFVDLGVAIGATPVRWLSARRVRLDAMCLGPPLKIAGELAGKLGIAPGRLPDAIPPSLVRHWGQQIRLDATAARAALGMQWTPYRSILEDSAAWVRSNREC</sequence>
<dbReference type="GO" id="GO:0004029">
    <property type="term" value="F:aldehyde dehydrogenase (NAD+) activity"/>
    <property type="evidence" value="ECO:0007669"/>
    <property type="project" value="TreeGrafter"/>
</dbReference>
<evidence type="ECO:0000313" key="2">
    <source>
        <dbReference type="EMBL" id="QHI98449.1"/>
    </source>
</evidence>
<dbReference type="InterPro" id="IPR036291">
    <property type="entry name" value="NAD(P)-bd_dom_sf"/>
</dbReference>
<keyword evidence="3" id="KW-1185">Reference proteome</keyword>
<reference evidence="2 3" key="1">
    <citation type="submission" date="2020-01" db="EMBL/GenBank/DDBJ databases">
        <title>Genome sequencing of strain KACC 21265.</title>
        <authorList>
            <person name="Heo J."/>
            <person name="Kim S.-J."/>
            <person name="Kim J.-S."/>
            <person name="Hong S.-B."/>
            <person name="Kwon S.-W."/>
        </authorList>
    </citation>
    <scope>NUCLEOTIDE SEQUENCE [LARGE SCALE GENOMIC DNA]</scope>
    <source>
        <strain evidence="2 3">KACC 21265</strain>
    </source>
</reference>
<dbReference type="RefSeq" id="WP_160551966.1">
    <property type="nucleotide sequence ID" value="NZ_CP047650.1"/>
</dbReference>
<dbReference type="Pfam" id="PF01370">
    <property type="entry name" value="Epimerase"/>
    <property type="match status" value="1"/>
</dbReference>
<dbReference type="SUPFAM" id="SSF51735">
    <property type="entry name" value="NAD(P)-binding Rossmann-fold domains"/>
    <property type="match status" value="1"/>
</dbReference>
<protein>
    <submittedName>
        <fullName evidence="2">NAD-dependent epimerase/dehydratase family protein</fullName>
    </submittedName>
</protein>
<evidence type="ECO:0000259" key="1">
    <source>
        <dbReference type="Pfam" id="PF01370"/>
    </source>
</evidence>
<dbReference type="PANTHER" id="PTHR48079:SF6">
    <property type="entry name" value="NAD(P)-BINDING DOMAIN-CONTAINING PROTEIN-RELATED"/>
    <property type="match status" value="1"/>
</dbReference>
<accession>A0A857J5S9</accession>
<organism evidence="2 3">
    <name type="scientific">Xylophilus rhododendri</name>
    <dbReference type="NCBI Taxonomy" id="2697032"/>
    <lineage>
        <taxon>Bacteria</taxon>
        <taxon>Pseudomonadati</taxon>
        <taxon>Pseudomonadota</taxon>
        <taxon>Betaproteobacteria</taxon>
        <taxon>Burkholderiales</taxon>
        <taxon>Xylophilus</taxon>
    </lineage>
</organism>
<dbReference type="GO" id="GO:0005737">
    <property type="term" value="C:cytoplasm"/>
    <property type="evidence" value="ECO:0007669"/>
    <property type="project" value="TreeGrafter"/>
</dbReference>
<dbReference type="Gene3D" id="3.40.50.720">
    <property type="entry name" value="NAD(P)-binding Rossmann-like Domain"/>
    <property type="match status" value="1"/>
</dbReference>
<feature type="domain" description="NAD-dependent epimerase/dehydratase" evidence="1">
    <location>
        <begin position="3"/>
        <end position="213"/>
    </location>
</feature>
<proteinExistence type="predicted"/>
<gene>
    <name evidence="2" type="ORF">GT347_10850</name>
</gene>
<dbReference type="InterPro" id="IPR001509">
    <property type="entry name" value="Epimerase_deHydtase"/>
</dbReference>
<evidence type="ECO:0000313" key="3">
    <source>
        <dbReference type="Proteomes" id="UP000464787"/>
    </source>
</evidence>
<dbReference type="PANTHER" id="PTHR48079">
    <property type="entry name" value="PROTEIN YEEZ"/>
    <property type="match status" value="1"/>
</dbReference>
<dbReference type="InterPro" id="IPR051783">
    <property type="entry name" value="NAD(P)-dependent_oxidoreduct"/>
</dbReference>
<dbReference type="EMBL" id="CP047650">
    <property type="protein sequence ID" value="QHI98449.1"/>
    <property type="molecule type" value="Genomic_DNA"/>
</dbReference>
<dbReference type="KEGG" id="xyk:GT347_10850"/>
<name>A0A857J5S9_9BURK</name>
<dbReference type="Proteomes" id="UP000464787">
    <property type="component" value="Chromosome"/>
</dbReference>
<dbReference type="AlphaFoldDB" id="A0A857J5S9"/>